<accession>A0A934QUP8</accession>
<evidence type="ECO:0000313" key="2">
    <source>
        <dbReference type="Proteomes" id="UP000635245"/>
    </source>
</evidence>
<protein>
    <submittedName>
        <fullName evidence="1">Uncharacterized protein</fullName>
    </submittedName>
</protein>
<dbReference type="AlphaFoldDB" id="A0A934QUP8"/>
<dbReference type="RefSeq" id="WP_200320306.1">
    <property type="nucleotide sequence ID" value="NZ_JAENJH010000004.1"/>
</dbReference>
<organism evidence="1 2">
    <name type="scientific">Prauserella cavernicola</name>
    <dbReference type="NCBI Taxonomy" id="2800127"/>
    <lineage>
        <taxon>Bacteria</taxon>
        <taxon>Bacillati</taxon>
        <taxon>Actinomycetota</taxon>
        <taxon>Actinomycetes</taxon>
        <taxon>Pseudonocardiales</taxon>
        <taxon>Pseudonocardiaceae</taxon>
        <taxon>Prauserella</taxon>
    </lineage>
</organism>
<evidence type="ECO:0000313" key="1">
    <source>
        <dbReference type="EMBL" id="MBK1786661.1"/>
    </source>
</evidence>
<gene>
    <name evidence="1" type="ORF">JHE00_20220</name>
</gene>
<sequence length="52" mass="5954">MEHTDTAAQFRMIANPHRVRIEKDQIIRGTSTLPWPPAMVVEAVEQDTEQAH</sequence>
<keyword evidence="2" id="KW-1185">Reference proteome</keyword>
<dbReference type="Proteomes" id="UP000635245">
    <property type="component" value="Unassembled WGS sequence"/>
</dbReference>
<reference evidence="1" key="1">
    <citation type="submission" date="2020-12" db="EMBL/GenBank/DDBJ databases">
        <title>Prauserella sp. ASG 168, a novel actinomycete isolated from cave rock.</title>
        <authorList>
            <person name="Suriyachadkun C."/>
        </authorList>
    </citation>
    <scope>NUCLEOTIDE SEQUENCE</scope>
    <source>
        <strain evidence="1">ASG 168</strain>
    </source>
</reference>
<proteinExistence type="predicted"/>
<dbReference type="EMBL" id="JAENJH010000004">
    <property type="protein sequence ID" value="MBK1786661.1"/>
    <property type="molecule type" value="Genomic_DNA"/>
</dbReference>
<comment type="caution">
    <text evidence="1">The sequence shown here is derived from an EMBL/GenBank/DDBJ whole genome shotgun (WGS) entry which is preliminary data.</text>
</comment>
<name>A0A934QUP8_9PSEU</name>